<sequence length="243" mass="28687">MKYIRTIILIFLFASCKPDSTNKETDLGKMELYGTWRFQSSTDDYIKDHRIIILKDSSYFKFSTRNGGGLIEKGYLSKEDSLVNERDFKYGLKKIDTNRIEIENHYNFFGDFTNTYEKRHYGNYKDELKKYLKIDSIRNKALGWWKLSKSKLPIELVNYSGKFEKFTMQISSDGTATFYLENYLDSIVDYNYRITEKNGIDFMRGDVAGGGTKIYFESDTIMKMLMKSRSLDTLELRKIYQLE</sequence>
<name>A0A0A2GQD5_9FLAO</name>
<protein>
    <submittedName>
        <fullName evidence="1">Uncharacterized protein</fullName>
    </submittedName>
</protein>
<reference evidence="1 2" key="1">
    <citation type="submission" date="2014-10" db="EMBL/GenBank/DDBJ databases">
        <title>Draft genome sequence of the proteorhodopsin-containing marine bacterium Dokdonia donghaensis.</title>
        <authorList>
            <person name="Gomez-Consarnau L."/>
            <person name="Gonzalez J.M."/>
            <person name="Riedel T."/>
            <person name="Jaenicke S."/>
            <person name="Wagner-Doebler I."/>
            <person name="Fuhrman J.A."/>
        </authorList>
    </citation>
    <scope>NUCLEOTIDE SEQUENCE [LARGE SCALE GENOMIC DNA]</scope>
    <source>
        <strain evidence="1 2">DSW-1</strain>
    </source>
</reference>
<comment type="caution">
    <text evidence="1">The sequence shown here is derived from an EMBL/GenBank/DDBJ whole genome shotgun (WGS) entry which is preliminary data.</text>
</comment>
<gene>
    <name evidence="1" type="ORF">NV36_00015</name>
</gene>
<evidence type="ECO:0000313" key="2">
    <source>
        <dbReference type="Proteomes" id="UP000030140"/>
    </source>
</evidence>
<dbReference type="Proteomes" id="UP000030140">
    <property type="component" value="Unassembled WGS sequence"/>
</dbReference>
<dbReference type="OrthoDB" id="1137644at2"/>
<dbReference type="EMBL" id="JSAQ01000001">
    <property type="protein sequence ID" value="KGO05387.1"/>
    <property type="molecule type" value="Genomic_DNA"/>
</dbReference>
<evidence type="ECO:0000313" key="1">
    <source>
        <dbReference type="EMBL" id="KGO05387.1"/>
    </source>
</evidence>
<dbReference type="PROSITE" id="PS51257">
    <property type="entry name" value="PROKAR_LIPOPROTEIN"/>
    <property type="match status" value="1"/>
</dbReference>
<keyword evidence="2" id="KW-1185">Reference proteome</keyword>
<accession>A0A0A2GQD5</accession>
<proteinExistence type="predicted"/>
<organism evidence="1 2">
    <name type="scientific">Dokdonia donghaensis DSW-1</name>
    <dbReference type="NCBI Taxonomy" id="1300343"/>
    <lineage>
        <taxon>Bacteria</taxon>
        <taxon>Pseudomonadati</taxon>
        <taxon>Bacteroidota</taxon>
        <taxon>Flavobacteriia</taxon>
        <taxon>Flavobacteriales</taxon>
        <taxon>Flavobacteriaceae</taxon>
        <taxon>Dokdonia</taxon>
    </lineage>
</organism>
<dbReference type="AlphaFoldDB" id="A0A0A2GQD5"/>
<dbReference type="RefSeq" id="WP_035324470.1">
    <property type="nucleotide sequence ID" value="NZ_CP015125.1"/>
</dbReference>